<dbReference type="EMBL" id="SOBR01000003">
    <property type="protein sequence ID" value="TDU23087.1"/>
    <property type="molecule type" value="Genomic_DNA"/>
</dbReference>
<comment type="caution">
    <text evidence="3">The sequence shown here is derived from an EMBL/GenBank/DDBJ whole genome shotgun (WGS) entry which is preliminary data.</text>
</comment>
<name>A0A4R7NQH3_9GAMM</name>
<gene>
    <name evidence="3" type="ORF">C8E00_103461</name>
</gene>
<organism evidence="3 4">
    <name type="scientific">Chromohalobacter marismortui</name>
    <dbReference type="NCBI Taxonomy" id="42055"/>
    <lineage>
        <taxon>Bacteria</taxon>
        <taxon>Pseudomonadati</taxon>
        <taxon>Pseudomonadota</taxon>
        <taxon>Gammaproteobacteria</taxon>
        <taxon>Oceanospirillales</taxon>
        <taxon>Halomonadaceae</taxon>
        <taxon>Chromohalobacter</taxon>
    </lineage>
</organism>
<dbReference type="Gene3D" id="2.40.50.230">
    <property type="entry name" value="Gp5 N-terminal domain"/>
    <property type="match status" value="1"/>
</dbReference>
<feature type="compositionally biased region" description="Basic and acidic residues" evidence="1">
    <location>
        <begin position="233"/>
        <end position="245"/>
    </location>
</feature>
<dbReference type="Pfam" id="PF04717">
    <property type="entry name" value="Phage_base_V"/>
    <property type="match status" value="1"/>
</dbReference>
<dbReference type="NCBIfam" id="TIGR01644">
    <property type="entry name" value="phage_P2_V"/>
    <property type="match status" value="1"/>
</dbReference>
<evidence type="ECO:0000259" key="2">
    <source>
        <dbReference type="Pfam" id="PF04717"/>
    </source>
</evidence>
<dbReference type="Gene3D" id="6.20.150.10">
    <property type="match status" value="1"/>
</dbReference>
<sequence length="252" mass="26281">MRCSPIWARCKTPAPHPPPLRLAPQLPHDSGMQNVAELLRLIHNLIRLGTIDQVDHDTARVRVKSGELLTDWLPWIEGRAGTTRDWDPPTVGEQVVVFSPGGDPAAGVVLTGLYRRAHPAPANSGDVWHRVFPDGAVLEYDHAAHHLRASLPGSAGLTASGPVTVSADGAIEATTGSTLTATAAGGATINANTLINGNLTLNGNFSQPAGKKATMAGDVAFKGAVTSNGKDISSSHRHSDVERGGDQSGSVV</sequence>
<evidence type="ECO:0000256" key="1">
    <source>
        <dbReference type="SAM" id="MobiDB-lite"/>
    </source>
</evidence>
<feature type="domain" description="Gp5/Type VI secretion system Vgr protein OB-fold" evidence="2">
    <location>
        <begin position="48"/>
        <end position="114"/>
    </location>
</feature>
<evidence type="ECO:0000313" key="4">
    <source>
        <dbReference type="Proteomes" id="UP000295380"/>
    </source>
</evidence>
<dbReference type="AlphaFoldDB" id="A0A4R7NQH3"/>
<keyword evidence="4" id="KW-1185">Reference proteome</keyword>
<evidence type="ECO:0000313" key="3">
    <source>
        <dbReference type="EMBL" id="TDU23087.1"/>
    </source>
</evidence>
<dbReference type="InterPro" id="IPR013046">
    <property type="entry name" value="GpV/Gp45"/>
</dbReference>
<reference evidence="3 4" key="1">
    <citation type="submission" date="2019-03" db="EMBL/GenBank/DDBJ databases">
        <title>Genomic Encyclopedia of Type Strains, Phase IV (KMG-IV): sequencing the most valuable type-strain genomes for metagenomic binning, comparative biology and taxonomic classification.</title>
        <authorList>
            <person name="Goeker M."/>
        </authorList>
    </citation>
    <scope>NUCLEOTIDE SEQUENCE [LARGE SCALE GENOMIC DNA]</scope>
    <source>
        <strain evidence="3 4">DSM 6770</strain>
    </source>
</reference>
<proteinExistence type="predicted"/>
<protein>
    <submittedName>
        <fullName evidence="3">Phage baseplate assembly protein V</fullName>
    </submittedName>
</protein>
<dbReference type="InterPro" id="IPR037026">
    <property type="entry name" value="Vgr_OB-fold_dom_sf"/>
</dbReference>
<dbReference type="InterPro" id="IPR006531">
    <property type="entry name" value="Gp5/Vgr_OB"/>
</dbReference>
<feature type="region of interest" description="Disordered" evidence="1">
    <location>
        <begin position="227"/>
        <end position="252"/>
    </location>
</feature>
<accession>A0A4R7NQH3</accession>
<dbReference type="Proteomes" id="UP000295380">
    <property type="component" value="Unassembled WGS sequence"/>
</dbReference>